<evidence type="ECO:0000256" key="5">
    <source>
        <dbReference type="ARBA" id="ARBA00022741"/>
    </source>
</evidence>
<evidence type="ECO:0000256" key="4">
    <source>
        <dbReference type="ARBA" id="ARBA00022679"/>
    </source>
</evidence>
<dbReference type="GO" id="GO:0005524">
    <property type="term" value="F:ATP binding"/>
    <property type="evidence" value="ECO:0007669"/>
    <property type="project" value="UniProtKB-KW"/>
</dbReference>
<sequence length="399" mass="41802">MRSVTGRERFEDGLRAVAFLVVGVVLYLVLPDGVIRWRTDLPEPSTAVALGVLALSCSGIALRRSHPVVGLLVTVGALFLGPFAVGVTHTGSLLALGESLYTAVLHSTRRASRWVAACTGVLTALVALRILLVEDAASAVRTVLSLGLLLAIPVFWGLEVRHLHERAEAERDRAEQERRAAERDRAAAVAAERNRMARDLHDVIAGQLSAIAIQSEAALTVPDADPALLRRVLTQVRQGSVASLAEMRTLIGLLRAGQDDEERTSPGGLERVGALADGGRATGLTVEVDDRRPPGDLPAAVDLAAYRIVQESLTNAAKHAPGSTVRIVLRHDDGALRVDVDNDLVDAGAGASGGGTGTGLLGLAERAAAVGGRVDAGPRGRSWSVRAVLPAPSPVPVPR</sequence>
<dbReference type="PANTHER" id="PTHR24421:SF10">
    <property type="entry name" value="NITRATE_NITRITE SENSOR PROTEIN NARQ"/>
    <property type="match status" value="1"/>
</dbReference>
<name>A0A6M6JGD4_9PSEU</name>
<dbReference type="EMBL" id="CP053564">
    <property type="protein sequence ID" value="QJY46225.1"/>
    <property type="molecule type" value="Genomic_DNA"/>
</dbReference>
<keyword evidence="10" id="KW-0472">Membrane</keyword>
<keyword evidence="10" id="KW-1133">Transmembrane helix</keyword>
<dbReference type="CDD" id="cd16917">
    <property type="entry name" value="HATPase_UhpB-NarQ-NarX-like"/>
    <property type="match status" value="1"/>
</dbReference>
<evidence type="ECO:0000256" key="1">
    <source>
        <dbReference type="ARBA" id="ARBA00000085"/>
    </source>
</evidence>
<keyword evidence="10" id="KW-0812">Transmembrane</keyword>
<evidence type="ECO:0000256" key="3">
    <source>
        <dbReference type="ARBA" id="ARBA00022553"/>
    </source>
</evidence>
<feature type="domain" description="Signal transduction histidine kinase subgroup 3 dimerisation and phosphoacceptor" evidence="11">
    <location>
        <begin position="192"/>
        <end position="257"/>
    </location>
</feature>
<dbReference type="Gene3D" id="1.20.5.1930">
    <property type="match status" value="1"/>
</dbReference>
<dbReference type="InterPro" id="IPR036890">
    <property type="entry name" value="HATPase_C_sf"/>
</dbReference>
<proteinExistence type="predicted"/>
<evidence type="ECO:0000256" key="8">
    <source>
        <dbReference type="ARBA" id="ARBA00023012"/>
    </source>
</evidence>
<evidence type="ECO:0000259" key="11">
    <source>
        <dbReference type="Pfam" id="PF07730"/>
    </source>
</evidence>
<dbReference type="GO" id="GO:0016020">
    <property type="term" value="C:membrane"/>
    <property type="evidence" value="ECO:0007669"/>
    <property type="project" value="InterPro"/>
</dbReference>
<feature type="transmembrane region" description="Helical" evidence="10">
    <location>
        <begin position="69"/>
        <end position="94"/>
    </location>
</feature>
<evidence type="ECO:0000313" key="12">
    <source>
        <dbReference type="EMBL" id="QJY46225.1"/>
    </source>
</evidence>
<dbReference type="KEGG" id="pbro:HOP40_10750"/>
<dbReference type="Proteomes" id="UP000505377">
    <property type="component" value="Chromosome"/>
</dbReference>
<dbReference type="Pfam" id="PF07730">
    <property type="entry name" value="HisKA_3"/>
    <property type="match status" value="1"/>
</dbReference>
<keyword evidence="9" id="KW-0175">Coiled coil</keyword>
<organism evidence="12 13">
    <name type="scientific">Pseudonocardia broussonetiae</name>
    <dbReference type="NCBI Taxonomy" id="2736640"/>
    <lineage>
        <taxon>Bacteria</taxon>
        <taxon>Bacillati</taxon>
        <taxon>Actinomycetota</taxon>
        <taxon>Actinomycetes</taxon>
        <taxon>Pseudonocardiales</taxon>
        <taxon>Pseudonocardiaceae</taxon>
        <taxon>Pseudonocardia</taxon>
    </lineage>
</organism>
<protein>
    <recommendedName>
        <fullName evidence="2">histidine kinase</fullName>
        <ecNumber evidence="2">2.7.13.3</ecNumber>
    </recommendedName>
</protein>
<evidence type="ECO:0000256" key="2">
    <source>
        <dbReference type="ARBA" id="ARBA00012438"/>
    </source>
</evidence>
<dbReference type="InterPro" id="IPR050482">
    <property type="entry name" value="Sensor_HK_TwoCompSys"/>
</dbReference>
<keyword evidence="13" id="KW-1185">Reference proteome</keyword>
<dbReference type="PANTHER" id="PTHR24421">
    <property type="entry name" value="NITRATE/NITRITE SENSOR PROTEIN NARX-RELATED"/>
    <property type="match status" value="1"/>
</dbReference>
<gene>
    <name evidence="12" type="ORF">HOP40_10750</name>
</gene>
<keyword evidence="5" id="KW-0547">Nucleotide-binding</keyword>
<feature type="transmembrane region" description="Helical" evidence="10">
    <location>
        <begin position="12"/>
        <end position="30"/>
    </location>
</feature>
<reference evidence="12 13" key="1">
    <citation type="submission" date="2020-05" db="EMBL/GenBank/DDBJ databases">
        <authorList>
            <person name="Mo P."/>
        </authorList>
    </citation>
    <scope>NUCLEOTIDE SEQUENCE [LARGE SCALE GENOMIC DNA]</scope>
    <source>
        <strain evidence="12 13">Gen01</strain>
    </source>
</reference>
<accession>A0A6M6JGD4</accession>
<feature type="coiled-coil region" evidence="9">
    <location>
        <begin position="160"/>
        <end position="191"/>
    </location>
</feature>
<feature type="transmembrane region" description="Helical" evidence="10">
    <location>
        <begin position="114"/>
        <end position="132"/>
    </location>
</feature>
<keyword evidence="6 12" id="KW-0418">Kinase</keyword>
<evidence type="ECO:0000256" key="9">
    <source>
        <dbReference type="SAM" id="Coils"/>
    </source>
</evidence>
<dbReference type="InterPro" id="IPR011712">
    <property type="entry name" value="Sig_transdc_His_kin_sub3_dim/P"/>
</dbReference>
<keyword evidence="7" id="KW-0067">ATP-binding</keyword>
<comment type="catalytic activity">
    <reaction evidence="1">
        <text>ATP + protein L-histidine = ADP + protein N-phospho-L-histidine.</text>
        <dbReference type="EC" id="2.7.13.3"/>
    </reaction>
</comment>
<dbReference type="AlphaFoldDB" id="A0A6M6JGD4"/>
<dbReference type="RefSeq" id="WP_172157244.1">
    <property type="nucleotide sequence ID" value="NZ_CP053564.1"/>
</dbReference>
<dbReference type="SUPFAM" id="SSF55874">
    <property type="entry name" value="ATPase domain of HSP90 chaperone/DNA topoisomerase II/histidine kinase"/>
    <property type="match status" value="1"/>
</dbReference>
<dbReference type="Gene3D" id="3.30.565.10">
    <property type="entry name" value="Histidine kinase-like ATPase, C-terminal domain"/>
    <property type="match status" value="1"/>
</dbReference>
<dbReference type="EC" id="2.7.13.3" evidence="2"/>
<keyword evidence="8" id="KW-0902">Two-component regulatory system</keyword>
<feature type="transmembrane region" description="Helical" evidence="10">
    <location>
        <begin position="45"/>
        <end position="62"/>
    </location>
</feature>
<dbReference type="GO" id="GO:0000155">
    <property type="term" value="F:phosphorelay sensor kinase activity"/>
    <property type="evidence" value="ECO:0007669"/>
    <property type="project" value="InterPro"/>
</dbReference>
<keyword evidence="4" id="KW-0808">Transferase</keyword>
<keyword evidence="3" id="KW-0597">Phosphoprotein</keyword>
<evidence type="ECO:0000313" key="13">
    <source>
        <dbReference type="Proteomes" id="UP000505377"/>
    </source>
</evidence>
<feature type="transmembrane region" description="Helical" evidence="10">
    <location>
        <begin position="139"/>
        <end position="158"/>
    </location>
</feature>
<evidence type="ECO:0000256" key="7">
    <source>
        <dbReference type="ARBA" id="ARBA00022840"/>
    </source>
</evidence>
<dbReference type="GO" id="GO:0046983">
    <property type="term" value="F:protein dimerization activity"/>
    <property type="evidence" value="ECO:0007669"/>
    <property type="project" value="InterPro"/>
</dbReference>
<evidence type="ECO:0000256" key="10">
    <source>
        <dbReference type="SAM" id="Phobius"/>
    </source>
</evidence>
<evidence type="ECO:0000256" key="6">
    <source>
        <dbReference type="ARBA" id="ARBA00022777"/>
    </source>
</evidence>